<evidence type="ECO:0000256" key="1">
    <source>
        <dbReference type="SAM" id="MobiDB-lite"/>
    </source>
</evidence>
<feature type="transmembrane region" description="Helical" evidence="2">
    <location>
        <begin position="306"/>
        <end position="326"/>
    </location>
</feature>
<feature type="domain" description="Fatty acid desaturase" evidence="3">
    <location>
        <begin position="182"/>
        <end position="421"/>
    </location>
</feature>
<proteinExistence type="predicted"/>
<feature type="transmembrane region" description="Helical" evidence="2">
    <location>
        <begin position="281"/>
        <end position="300"/>
    </location>
</feature>
<keyword evidence="2" id="KW-0472">Membrane</keyword>
<dbReference type="OMA" id="MTGNWGQ"/>
<dbReference type="PANTHER" id="PTHR36459:SF1">
    <property type="entry name" value="FATTY ACID DESATURASE DOMAIN-CONTAINING PROTEIN-RELATED"/>
    <property type="match status" value="1"/>
</dbReference>
<dbReference type="RefSeq" id="XP_044562373.1">
    <property type="nucleotide sequence ID" value="XM_044706235.1"/>
</dbReference>
<evidence type="ECO:0000313" key="5">
    <source>
        <dbReference type="Proteomes" id="UP000444721"/>
    </source>
</evidence>
<dbReference type="Proteomes" id="UP000444721">
    <property type="component" value="Unassembled WGS sequence"/>
</dbReference>
<accession>A0A6A5BV85</accession>
<dbReference type="Pfam" id="PF00487">
    <property type="entry name" value="FA_desaturase"/>
    <property type="match status" value="1"/>
</dbReference>
<organism evidence="4 5">
    <name type="scientific">Naegleria fowleri</name>
    <name type="common">Brain eating amoeba</name>
    <dbReference type="NCBI Taxonomy" id="5763"/>
    <lineage>
        <taxon>Eukaryota</taxon>
        <taxon>Discoba</taxon>
        <taxon>Heterolobosea</taxon>
        <taxon>Tetramitia</taxon>
        <taxon>Eutetramitia</taxon>
        <taxon>Vahlkampfiidae</taxon>
        <taxon>Naegleria</taxon>
    </lineage>
</organism>
<dbReference type="GeneID" id="68110200"/>
<keyword evidence="5" id="KW-1185">Reference proteome</keyword>
<protein>
    <recommendedName>
        <fullName evidence="3">Fatty acid desaturase domain-containing protein</fullName>
    </recommendedName>
</protein>
<name>A0A6A5BV85_NAEFO</name>
<evidence type="ECO:0000313" key="4">
    <source>
        <dbReference type="EMBL" id="KAF0977660.1"/>
    </source>
</evidence>
<evidence type="ECO:0000259" key="3">
    <source>
        <dbReference type="Pfam" id="PF00487"/>
    </source>
</evidence>
<evidence type="ECO:0000256" key="2">
    <source>
        <dbReference type="SAM" id="Phobius"/>
    </source>
</evidence>
<dbReference type="VEuPathDB" id="AmoebaDB:NF0119520"/>
<dbReference type="EMBL" id="VFQX01000033">
    <property type="protein sequence ID" value="KAF0977660.1"/>
    <property type="molecule type" value="Genomic_DNA"/>
</dbReference>
<dbReference type="AlphaFoldDB" id="A0A6A5BV85"/>
<dbReference type="InterPro" id="IPR005804">
    <property type="entry name" value="FA_desaturase_dom"/>
</dbReference>
<gene>
    <name evidence="4" type="ORF">FDP41_002982</name>
</gene>
<feature type="transmembrane region" description="Helical" evidence="2">
    <location>
        <begin position="79"/>
        <end position="102"/>
    </location>
</feature>
<feature type="transmembrane region" description="Helical" evidence="2">
    <location>
        <begin position="152"/>
        <end position="175"/>
    </location>
</feature>
<dbReference type="VEuPathDB" id="AmoebaDB:NfTy_058150"/>
<dbReference type="VEuPathDB" id="AmoebaDB:FDP41_002982"/>
<sequence length="490" mass="57671">MAVTASTTTTTTHQSKSSSREERDCAKVAPATPSSHDVAVTKSSLKGISFRHIHYNADIVETTSDRPWRPYPWCLWPDWFSAFLGLCIMAPLTPPVIVLLTLSNVWMTAIKNSWNLFLSRVPLIRSIPDLVYEKFAKYAAKKIMNNEKNSEFIPSLLWLTVLCPTIFGVAVYRFYHYGFEFWFFFLYHLLRLGPRFRFFTHLHVLLHKEGHDHIGFFNDKTFLCKLNHWYVQWFLGPFYGQVPNSYCIGHNKIHHKYDNGLDDVHTNIDLDRTKSWSFIMYAPRFGSYWVGTSCFFHFLVHGEYKFAWDILKGMIVYYGLWMLSYYSMGFTFTFSYVILPQLEAIVFFAAISYMWHLWIDPKDPTNPYINSVTIVHGHDNVWGEDYHAIHHHAVSVHWNDADAHYDLHEQEYADNQATMFTDCEEGVLLYWIFSQQWDEVAKHFVDKSGKMTLEEKKELVMKRARCTFGKKTQYGWKHMLQFFLGKLKSN</sequence>
<comment type="caution">
    <text evidence="4">The sequence shown here is derived from an EMBL/GenBank/DDBJ whole genome shotgun (WGS) entry which is preliminary data.</text>
</comment>
<keyword evidence="2" id="KW-0812">Transmembrane</keyword>
<keyword evidence="2" id="KW-1133">Transmembrane helix</keyword>
<feature type="transmembrane region" description="Helical" evidence="2">
    <location>
        <begin position="338"/>
        <end position="358"/>
    </location>
</feature>
<feature type="region of interest" description="Disordered" evidence="1">
    <location>
        <begin position="1"/>
        <end position="24"/>
    </location>
</feature>
<dbReference type="PANTHER" id="PTHR36459">
    <property type="entry name" value="ORF"/>
    <property type="match status" value="1"/>
</dbReference>
<feature type="compositionally biased region" description="Low complexity" evidence="1">
    <location>
        <begin position="1"/>
        <end position="17"/>
    </location>
</feature>
<reference evidence="4 5" key="1">
    <citation type="journal article" date="2019" name="Sci. Rep.">
        <title>Nanopore sequencing improves the draft genome of the human pathogenic amoeba Naegleria fowleri.</title>
        <authorList>
            <person name="Liechti N."/>
            <person name="Schurch N."/>
            <person name="Bruggmann R."/>
            <person name="Wittwer M."/>
        </authorList>
    </citation>
    <scope>NUCLEOTIDE SEQUENCE [LARGE SCALE GENOMIC DNA]</scope>
    <source>
        <strain evidence="4 5">ATCC 30894</strain>
    </source>
</reference>
<dbReference type="GO" id="GO:0006629">
    <property type="term" value="P:lipid metabolic process"/>
    <property type="evidence" value="ECO:0007669"/>
    <property type="project" value="InterPro"/>
</dbReference>
<dbReference type="OrthoDB" id="1470350at2759"/>